<dbReference type="Gene3D" id="3.90.550.10">
    <property type="entry name" value="Spore Coat Polysaccharide Biosynthesis Protein SpsA, Chain A"/>
    <property type="match status" value="1"/>
</dbReference>
<protein>
    <submittedName>
        <fullName evidence="4">3-deoxy-manno-octulosonate cytidylyltransferase (CMP-KDO synthetase)</fullName>
    </submittedName>
</protein>
<dbReference type="GO" id="GO:0009103">
    <property type="term" value="P:lipopolysaccharide biosynthetic process"/>
    <property type="evidence" value="ECO:0007669"/>
    <property type="project" value="UniProtKB-KW"/>
</dbReference>
<evidence type="ECO:0000256" key="2">
    <source>
        <dbReference type="ARBA" id="ARBA00022695"/>
    </source>
</evidence>
<keyword evidence="2 4" id="KW-0548">Nucleotidyltransferase</keyword>
<gene>
    <name evidence="4" type="ORF">SAMN05661053_0891</name>
</gene>
<name>A0A380RWF8_FIBSU</name>
<evidence type="ECO:0000256" key="3">
    <source>
        <dbReference type="ARBA" id="ARBA00022985"/>
    </source>
</evidence>
<reference evidence="4 5" key="1">
    <citation type="submission" date="2017-08" db="EMBL/GenBank/DDBJ databases">
        <authorList>
            <person name="de Groot N.N."/>
        </authorList>
    </citation>
    <scope>NUCLEOTIDE SEQUENCE [LARGE SCALE GENOMIC DNA]</scope>
    <source>
        <strain evidence="4 5">HM2</strain>
    </source>
</reference>
<dbReference type="SUPFAM" id="SSF53448">
    <property type="entry name" value="Nucleotide-diphospho-sugar transferases"/>
    <property type="match status" value="1"/>
</dbReference>
<dbReference type="Proteomes" id="UP000255423">
    <property type="component" value="Unassembled WGS sequence"/>
</dbReference>
<accession>A0A380RWF8</accession>
<dbReference type="GO" id="GO:0005829">
    <property type="term" value="C:cytosol"/>
    <property type="evidence" value="ECO:0007669"/>
    <property type="project" value="TreeGrafter"/>
</dbReference>
<proteinExistence type="predicted"/>
<evidence type="ECO:0000313" key="4">
    <source>
        <dbReference type="EMBL" id="SUQ19651.1"/>
    </source>
</evidence>
<keyword evidence="1 4" id="KW-0808">Transferase</keyword>
<dbReference type="InterPro" id="IPR029044">
    <property type="entry name" value="Nucleotide-diphossugar_trans"/>
</dbReference>
<dbReference type="PANTHER" id="PTHR42866">
    <property type="entry name" value="3-DEOXY-MANNO-OCTULOSONATE CYTIDYLYLTRANSFERASE"/>
    <property type="match status" value="1"/>
</dbReference>
<dbReference type="Pfam" id="PF02348">
    <property type="entry name" value="CTP_transf_3"/>
    <property type="match status" value="1"/>
</dbReference>
<dbReference type="InterPro" id="IPR004528">
    <property type="entry name" value="KdsB"/>
</dbReference>
<dbReference type="CDD" id="cd02517">
    <property type="entry name" value="CMP-KDO-Synthetase"/>
    <property type="match status" value="1"/>
</dbReference>
<dbReference type="PANTHER" id="PTHR42866:SF2">
    <property type="entry name" value="3-DEOXY-MANNO-OCTULOSONATE CYTIDYLYLTRANSFERASE, MITOCHONDRIAL"/>
    <property type="match status" value="1"/>
</dbReference>
<keyword evidence="3" id="KW-0448">Lipopolysaccharide biosynthesis</keyword>
<evidence type="ECO:0000313" key="5">
    <source>
        <dbReference type="Proteomes" id="UP000255423"/>
    </source>
</evidence>
<dbReference type="NCBIfam" id="NF003952">
    <property type="entry name" value="PRK05450.1-5"/>
    <property type="match status" value="1"/>
</dbReference>
<organism evidence="4 5">
    <name type="scientific">Fibrobacter succinogenes</name>
    <name type="common">Bacteroides succinogenes</name>
    <dbReference type="NCBI Taxonomy" id="833"/>
    <lineage>
        <taxon>Bacteria</taxon>
        <taxon>Pseudomonadati</taxon>
        <taxon>Fibrobacterota</taxon>
        <taxon>Fibrobacteria</taxon>
        <taxon>Fibrobacterales</taxon>
        <taxon>Fibrobacteraceae</taxon>
        <taxon>Fibrobacter</taxon>
    </lineage>
</organism>
<sequence>MNKVSCIVPARMGSSRFPGKPLLKLNGKEMIVRTMERALLADCFDRIVCATDSAEIEAVVQAAGFDCVMTGECATGSDRVAEAAKKLGLDLVVNLQGDEPLVEPSVLRDVAKDLSEHPDCWVTVACPLNPAEAELKTVVKVLVRDGVAVDFTRSVAPAEANLWFQHQGIYAYSREARDEFASLPQNKIELERSLEQMRILGRRPIRIVQSVYPSISVDVPSDATHVENILLDRLLYPCFDEPLKKGNERI</sequence>
<evidence type="ECO:0000256" key="1">
    <source>
        <dbReference type="ARBA" id="ARBA00022679"/>
    </source>
</evidence>
<dbReference type="AlphaFoldDB" id="A0A380RWF8"/>
<dbReference type="EMBL" id="UHJL01000001">
    <property type="protein sequence ID" value="SUQ19651.1"/>
    <property type="molecule type" value="Genomic_DNA"/>
</dbReference>
<dbReference type="GO" id="GO:0008690">
    <property type="term" value="F:3-deoxy-manno-octulosonate cytidylyltransferase activity"/>
    <property type="evidence" value="ECO:0007669"/>
    <property type="project" value="InterPro"/>
</dbReference>
<dbReference type="InterPro" id="IPR003329">
    <property type="entry name" value="Cytidylyl_trans"/>
</dbReference>